<dbReference type="GO" id="GO:0051604">
    <property type="term" value="P:protein maturation"/>
    <property type="evidence" value="ECO:0007669"/>
    <property type="project" value="TreeGrafter"/>
</dbReference>
<gene>
    <name evidence="5" type="ORF">MA03_04595</name>
</gene>
<feature type="domain" description="PurM-like C-terminal" evidence="3">
    <location>
        <begin position="136"/>
        <end position="265"/>
    </location>
</feature>
<dbReference type="Pfam" id="PF10120">
    <property type="entry name" value="ThiN"/>
    <property type="match status" value="1"/>
</dbReference>
<dbReference type="Pfam" id="PF02769">
    <property type="entry name" value="AIRS_C"/>
    <property type="match status" value="1"/>
</dbReference>
<dbReference type="SUPFAM" id="SSF56042">
    <property type="entry name" value="PurM C-terminal domain-like"/>
    <property type="match status" value="1"/>
</dbReference>
<dbReference type="OrthoDB" id="31494at2157"/>
<comment type="similarity">
    <text evidence="1">Belongs to the HypE family.</text>
</comment>
<dbReference type="HOGENOM" id="CLU_591373_0_0_2"/>
<accession>A0A0F7FIP6</accession>
<dbReference type="Gene3D" id="3.90.650.10">
    <property type="entry name" value="PurM-like C-terminal domain"/>
    <property type="match status" value="1"/>
</dbReference>
<dbReference type="Gene3D" id="3.40.225.10">
    <property type="entry name" value="Class II aldolase/adducin N-terminal domain"/>
    <property type="match status" value="1"/>
</dbReference>
<dbReference type="SUPFAM" id="SSF55326">
    <property type="entry name" value="PurM N-terminal domain-like"/>
    <property type="match status" value="1"/>
</dbReference>
<dbReference type="Proteomes" id="UP000067434">
    <property type="component" value="Chromosome"/>
</dbReference>
<reference evidence="5 6" key="1">
    <citation type="journal article" date="2015" name="Stand. Genomic Sci.">
        <title>Complete genome sequence of and proposal of Thermofilum uzonense sp. nov. a novel hyperthermophilic crenarchaeon and emended description of the genus Thermofilum.</title>
        <authorList>
            <person name="Toshchakov S.V."/>
            <person name="Korzhenkov A.A."/>
            <person name="Samarov N.I."/>
            <person name="Mazunin I.O."/>
            <person name="Mozhey O.I."/>
            <person name="Shmyr I.S."/>
            <person name="Derbikova K.S."/>
            <person name="Taranov E.A."/>
            <person name="Dominova I.N."/>
            <person name="Bonch-Osmolovskaya E.A."/>
            <person name="Patrushev M.V."/>
            <person name="Podosokorskaya O.A."/>
            <person name="Kublanov I.V."/>
        </authorList>
    </citation>
    <scope>NUCLEOTIDE SEQUENCE [LARGE SCALE GENOMIC DNA]</scope>
    <source>
        <strain evidence="5 6">1807-2</strain>
    </source>
</reference>
<evidence type="ECO:0000259" key="2">
    <source>
        <dbReference type="Pfam" id="PF00586"/>
    </source>
</evidence>
<dbReference type="PANTHER" id="PTHR30303:SF4">
    <property type="entry name" value="HYDROGENASE EXPRESSION_FORMATION PROTEIN HYPE"/>
    <property type="match status" value="1"/>
</dbReference>
<evidence type="ECO:0000313" key="6">
    <source>
        <dbReference type="Proteomes" id="UP000067434"/>
    </source>
</evidence>
<sequence length="464" mass="50490">MKLGKVSIDNLRRILETVGLRAELDANPLSEEEVVSTNPAIGVPLKTLGFFAFHYTASNVAVAFAKPMYATLNVLGPPSTTDEEMEEVVKSFVAECRKYQVELRGGHTARYEGIEYPLAVSTIIGKRVRPRLNPSPGDKVYLIGTIGAESAWLLGKSIPLEEMTPLPNALKLMRFEQVKLLHDVSEGGVLGALLELSKHYGFIIKVTAPSMPTNKDLPRDFDPLTAPTYGALLAVTSSPQELEAVCRDEGVQCTSLAVIVGKGEGVEYKSKLYSEPLSTPLIELYNPYTPGDPELAQVLLAATMLIKIKDIERFIPEVGANIAYARRGASRTEDVVALDGRIVRTSKGARICGKPSYGSSRHLARVILQATRNNPDLRAAINLKPEPVLLKGLERIGLNPLEVKAVPSECPIEQALHEGSKALALYYRNLPNLEPSLVILGDDPVKLVELVRLALSNIGAQEKT</sequence>
<dbReference type="SUPFAM" id="SSF53639">
    <property type="entry name" value="AraD/HMP-PK domain-like"/>
    <property type="match status" value="1"/>
</dbReference>
<dbReference type="Pfam" id="PF00586">
    <property type="entry name" value="AIRS"/>
    <property type="match status" value="1"/>
</dbReference>
<dbReference type="InterPro" id="IPR019293">
    <property type="entry name" value="ThiN"/>
</dbReference>
<dbReference type="RefSeq" id="WP_052884149.1">
    <property type="nucleotide sequence ID" value="NZ_CP009961.1"/>
</dbReference>
<dbReference type="KEGG" id="thf:MA03_04595"/>
<protein>
    <submittedName>
        <fullName evidence="5">Uncharacterized protein</fullName>
    </submittedName>
</protein>
<feature type="domain" description="PurM-like N-terminal" evidence="2">
    <location>
        <begin position="39"/>
        <end position="125"/>
    </location>
</feature>
<dbReference type="InterPro" id="IPR036676">
    <property type="entry name" value="PurM-like_C_sf"/>
</dbReference>
<evidence type="ECO:0000313" key="5">
    <source>
        <dbReference type="EMBL" id="AKG38700.1"/>
    </source>
</evidence>
<evidence type="ECO:0000259" key="4">
    <source>
        <dbReference type="Pfam" id="PF10120"/>
    </source>
</evidence>
<dbReference type="InterPro" id="IPR010918">
    <property type="entry name" value="PurM-like_C_dom"/>
</dbReference>
<keyword evidence="6" id="KW-1185">Reference proteome</keyword>
<dbReference type="InterPro" id="IPR036921">
    <property type="entry name" value="PurM-like_N_sf"/>
</dbReference>
<dbReference type="InterPro" id="IPR011854">
    <property type="entry name" value="HypE"/>
</dbReference>
<evidence type="ECO:0000259" key="3">
    <source>
        <dbReference type="Pfam" id="PF02769"/>
    </source>
</evidence>
<dbReference type="PATRIC" id="fig|1550241.5.peg.973"/>
<feature type="domain" description="Thiamine-phosphate synthase ThiN" evidence="4">
    <location>
        <begin position="301"/>
        <end position="452"/>
    </location>
</feature>
<organism evidence="5 6">
    <name type="scientific">Infirmifilum uzonense</name>
    <dbReference type="NCBI Taxonomy" id="1550241"/>
    <lineage>
        <taxon>Archaea</taxon>
        <taxon>Thermoproteota</taxon>
        <taxon>Thermoprotei</taxon>
        <taxon>Thermofilales</taxon>
        <taxon>Thermofilaceae</taxon>
        <taxon>Infirmifilum</taxon>
    </lineage>
</organism>
<name>A0A0F7FIP6_9CREN</name>
<dbReference type="InterPro" id="IPR036409">
    <property type="entry name" value="Aldolase_II/adducin_N_sf"/>
</dbReference>
<dbReference type="GeneID" id="25401484"/>
<dbReference type="STRING" id="1550241.MA03_04595"/>
<dbReference type="InterPro" id="IPR016188">
    <property type="entry name" value="PurM-like_N"/>
</dbReference>
<evidence type="ECO:0000256" key="1">
    <source>
        <dbReference type="ARBA" id="ARBA00006243"/>
    </source>
</evidence>
<dbReference type="Gene3D" id="3.30.1330.10">
    <property type="entry name" value="PurM-like, N-terminal domain"/>
    <property type="match status" value="1"/>
</dbReference>
<dbReference type="PANTHER" id="PTHR30303">
    <property type="entry name" value="HYDROGENASE ISOENZYMES FORMATION PROTEIN HYPE"/>
    <property type="match status" value="1"/>
</dbReference>
<dbReference type="EMBL" id="CP009961">
    <property type="protein sequence ID" value="AKG38700.1"/>
    <property type="molecule type" value="Genomic_DNA"/>
</dbReference>
<dbReference type="AlphaFoldDB" id="A0A0F7FIP6"/>
<proteinExistence type="inferred from homology"/>